<evidence type="ECO:0000313" key="8">
    <source>
        <dbReference type="EMBL" id="QFI39175.1"/>
    </source>
</evidence>
<gene>
    <name evidence="8" type="ORF">FR932_15580</name>
</gene>
<dbReference type="OrthoDB" id="7067274at2"/>
<feature type="domain" description="MucB/RseB C-terminal" evidence="7">
    <location>
        <begin position="248"/>
        <end position="343"/>
    </location>
</feature>
<evidence type="ECO:0000256" key="5">
    <source>
        <dbReference type="SAM" id="SignalP"/>
    </source>
</evidence>
<protein>
    <submittedName>
        <fullName evidence="8">Transcriptional regulator</fullName>
    </submittedName>
</protein>
<evidence type="ECO:0000313" key="9">
    <source>
        <dbReference type="Proteomes" id="UP000327424"/>
    </source>
</evidence>
<dbReference type="InterPro" id="IPR005588">
    <property type="entry name" value="MucB_RseB"/>
</dbReference>
<dbReference type="EMBL" id="CP044399">
    <property type="protein sequence ID" value="QFI39175.1"/>
    <property type="molecule type" value="Genomic_DNA"/>
</dbReference>
<feature type="domain" description="MucB/RseB N-terminal" evidence="6">
    <location>
        <begin position="50"/>
        <end position="217"/>
    </location>
</feature>
<reference evidence="8 9" key="1">
    <citation type="submission" date="2019-09" db="EMBL/GenBank/DDBJ databases">
        <title>Hybrid Assembly of the complete Genome of the Deep-Sea Bacterium Moritella marina from long Nanopore and Illumina reads.</title>
        <authorList>
            <person name="Magin S."/>
            <person name="Georgoulis A."/>
            <person name="Papadimitriou K."/>
            <person name="Iliakis G."/>
            <person name="Vorgias C.E."/>
        </authorList>
    </citation>
    <scope>NUCLEOTIDE SEQUENCE [LARGE SCALE GENOMIC DNA]</scope>
    <source>
        <strain evidence="8 9">MP-1</strain>
    </source>
</reference>
<dbReference type="Pfam" id="PF03888">
    <property type="entry name" value="MucB_RseB"/>
    <property type="match status" value="1"/>
</dbReference>
<dbReference type="InterPro" id="IPR033436">
    <property type="entry name" value="MucB/RseB_C"/>
</dbReference>
<dbReference type="Pfam" id="PF17188">
    <property type="entry name" value="MucB_RseB_C"/>
    <property type="match status" value="1"/>
</dbReference>
<sequence length="349" mass="38442">MCNKSVGVLILLSSLFSPIAWSETTPASSHVDNTVNSNVIANSAVTPKLSADDLLDKMKIAFKQLNYDLSYVEIERGRITPMRYSHGVIDDVSVGHLLSLNGNPREYLRRGDITSFFEAEQPGYSLSSTAIPGLLFNLMATELTLDDSLYQAIYVGGKSRVTGRLSQVVRVVPNDKYRFGYLIWVDTTTNLPLRIDMIKDSGEVVFQVMAISLYQFPDVTPWLEQLNSVKLPPVLSAMQTKELMPEPTKSEWKTAWIPDGFKLIVSNKHQISGIGQTIDYMQFSDGLVDISIYINTNVKAGSLSQGLGVSGQISLQSKITDDIEIVVVGEVPSATAKKIADSVVRNLDD</sequence>
<evidence type="ECO:0000256" key="4">
    <source>
        <dbReference type="ARBA" id="ARBA00022764"/>
    </source>
</evidence>
<evidence type="ECO:0000256" key="2">
    <source>
        <dbReference type="ARBA" id="ARBA00008150"/>
    </source>
</evidence>
<dbReference type="KEGG" id="mmaa:FR932_15580"/>
<accession>A0A5J6WQF7</accession>
<feature type="chain" id="PRO_5023819432" evidence="5">
    <location>
        <begin position="23"/>
        <end position="349"/>
    </location>
</feature>
<dbReference type="InterPro" id="IPR033434">
    <property type="entry name" value="MucB/RseB_N"/>
</dbReference>
<dbReference type="GO" id="GO:0030288">
    <property type="term" value="C:outer membrane-bounded periplasmic space"/>
    <property type="evidence" value="ECO:0007669"/>
    <property type="project" value="TreeGrafter"/>
</dbReference>
<comment type="similarity">
    <text evidence="2">Belongs to the RseB family.</text>
</comment>
<dbReference type="PANTHER" id="PTHR38782">
    <property type="match status" value="1"/>
</dbReference>
<keyword evidence="9" id="KW-1185">Reference proteome</keyword>
<dbReference type="PANTHER" id="PTHR38782:SF1">
    <property type="entry name" value="SIGMA-E FACTOR REGULATORY PROTEIN RSEB"/>
    <property type="match status" value="1"/>
</dbReference>
<evidence type="ECO:0000259" key="6">
    <source>
        <dbReference type="Pfam" id="PF03888"/>
    </source>
</evidence>
<dbReference type="Proteomes" id="UP000327424">
    <property type="component" value="Chromosome"/>
</dbReference>
<comment type="subcellular location">
    <subcellularLocation>
        <location evidence="1">Periplasm</location>
    </subcellularLocation>
</comment>
<evidence type="ECO:0000256" key="1">
    <source>
        <dbReference type="ARBA" id="ARBA00004418"/>
    </source>
</evidence>
<keyword evidence="3 5" id="KW-0732">Signal</keyword>
<dbReference type="InterPro" id="IPR038484">
    <property type="entry name" value="MucB/RseB_C_sf"/>
</dbReference>
<dbReference type="Gene3D" id="3.30.200.100">
    <property type="entry name" value="MucB/RseB, C-terminal domain"/>
    <property type="match status" value="1"/>
</dbReference>
<organism evidence="8 9">
    <name type="scientific">Moritella marina ATCC 15381</name>
    <dbReference type="NCBI Taxonomy" id="1202962"/>
    <lineage>
        <taxon>Bacteria</taxon>
        <taxon>Pseudomonadati</taxon>
        <taxon>Pseudomonadota</taxon>
        <taxon>Gammaproteobacteria</taxon>
        <taxon>Alteromonadales</taxon>
        <taxon>Moritellaceae</taxon>
        <taxon>Moritella</taxon>
    </lineage>
</organism>
<dbReference type="PIRSF" id="PIRSF005427">
    <property type="entry name" value="RseB"/>
    <property type="match status" value="1"/>
</dbReference>
<dbReference type="RefSeq" id="WP_019442362.1">
    <property type="nucleotide sequence ID" value="NZ_ALOE01000029.1"/>
</dbReference>
<feature type="signal peptide" evidence="5">
    <location>
        <begin position="1"/>
        <end position="22"/>
    </location>
</feature>
<dbReference type="GO" id="GO:0045152">
    <property type="term" value="F:antisigma factor binding"/>
    <property type="evidence" value="ECO:0007669"/>
    <property type="project" value="TreeGrafter"/>
</dbReference>
<name>A0A5J6WQF7_MORMI</name>
<proteinExistence type="inferred from homology"/>
<dbReference type="GO" id="GO:0032885">
    <property type="term" value="P:regulation of polysaccharide biosynthetic process"/>
    <property type="evidence" value="ECO:0007669"/>
    <property type="project" value="TreeGrafter"/>
</dbReference>
<dbReference type="AlphaFoldDB" id="A0A5J6WQF7"/>
<evidence type="ECO:0000256" key="3">
    <source>
        <dbReference type="ARBA" id="ARBA00022729"/>
    </source>
</evidence>
<dbReference type="CDD" id="cd16327">
    <property type="entry name" value="RseB"/>
    <property type="match status" value="1"/>
</dbReference>
<dbReference type="Gene3D" id="2.50.20.10">
    <property type="entry name" value="Lipoprotein localisation LolA/LolB/LppX"/>
    <property type="match status" value="1"/>
</dbReference>
<evidence type="ECO:0000259" key="7">
    <source>
        <dbReference type="Pfam" id="PF17188"/>
    </source>
</evidence>
<keyword evidence="4" id="KW-0574">Periplasm</keyword>